<keyword evidence="8 10" id="KW-0012">Acyltransferase</keyword>
<dbReference type="EMBL" id="FOTS01000002">
    <property type="protein sequence ID" value="SFL36419.1"/>
    <property type="molecule type" value="Genomic_DNA"/>
</dbReference>
<evidence type="ECO:0000256" key="4">
    <source>
        <dbReference type="ARBA" id="ARBA00020837"/>
    </source>
</evidence>
<keyword evidence="5 10" id="KW-0808">Transferase</keyword>
<evidence type="ECO:0000256" key="6">
    <source>
        <dbReference type="ARBA" id="ARBA00022723"/>
    </source>
</evidence>
<evidence type="ECO:0000256" key="8">
    <source>
        <dbReference type="ARBA" id="ARBA00023315"/>
    </source>
</evidence>
<dbReference type="PANTHER" id="PTHR39453">
    <property type="entry name" value="PHOSPHATE PROPANOYLTRANSFERASE"/>
    <property type="match status" value="1"/>
</dbReference>
<dbReference type="RefSeq" id="WP_090932314.1">
    <property type="nucleotide sequence ID" value="NZ_FOTS01000002.1"/>
</dbReference>
<accession>A0A1I4H2G8</accession>
<dbReference type="Pfam" id="PF06130">
    <property type="entry name" value="PTAC"/>
    <property type="match status" value="1"/>
</dbReference>
<keyword evidence="12" id="KW-1185">Reference proteome</keyword>
<comment type="catalytic activity">
    <reaction evidence="9 10">
        <text>propanoyl-CoA + phosphate = propanoyl phosphate + CoA</text>
        <dbReference type="Rhea" id="RHEA:28046"/>
        <dbReference type="ChEBI" id="CHEBI:43474"/>
        <dbReference type="ChEBI" id="CHEBI:57287"/>
        <dbReference type="ChEBI" id="CHEBI:57392"/>
        <dbReference type="ChEBI" id="CHEBI:58933"/>
        <dbReference type="EC" id="2.3.1.222"/>
    </reaction>
</comment>
<dbReference type="GO" id="GO:0046872">
    <property type="term" value="F:metal ion binding"/>
    <property type="evidence" value="ECO:0007669"/>
    <property type="project" value="UniProtKB-KW"/>
</dbReference>
<reference evidence="12" key="1">
    <citation type="submission" date="2016-10" db="EMBL/GenBank/DDBJ databases">
        <authorList>
            <person name="Varghese N."/>
            <person name="Submissions S."/>
        </authorList>
    </citation>
    <scope>NUCLEOTIDE SEQUENCE [LARGE SCALE GENOMIC DNA]</scope>
    <source>
        <strain evidence="12">DSM 13327</strain>
    </source>
</reference>
<dbReference type="Proteomes" id="UP000199520">
    <property type="component" value="Unassembled WGS sequence"/>
</dbReference>
<name>A0A1I4H2G8_9FIRM</name>
<dbReference type="GO" id="GO:0051144">
    <property type="term" value="P:1,2-propanediol catabolic process"/>
    <property type="evidence" value="ECO:0007669"/>
    <property type="project" value="UniProtKB-UniPathway"/>
</dbReference>
<organism evidence="11 12">
    <name type="scientific">Pelosinus propionicus DSM 13327</name>
    <dbReference type="NCBI Taxonomy" id="1123291"/>
    <lineage>
        <taxon>Bacteria</taxon>
        <taxon>Bacillati</taxon>
        <taxon>Bacillota</taxon>
        <taxon>Negativicutes</taxon>
        <taxon>Selenomonadales</taxon>
        <taxon>Sporomusaceae</taxon>
        <taxon>Pelosinus</taxon>
    </lineage>
</organism>
<keyword evidence="6" id="KW-0479">Metal-binding</keyword>
<protein>
    <recommendedName>
        <fullName evidence="4 10">Phosphate propanoyltransferase</fullName>
        <ecNumber evidence="3 10">2.3.1.222</ecNumber>
    </recommendedName>
</protein>
<keyword evidence="7" id="KW-0862">Zinc</keyword>
<proteinExistence type="inferred from homology"/>
<evidence type="ECO:0000313" key="11">
    <source>
        <dbReference type="EMBL" id="SFL36419.1"/>
    </source>
</evidence>
<dbReference type="PANTHER" id="PTHR39453:SF1">
    <property type="entry name" value="PHOSPHATE PROPANOYLTRANSFERASE"/>
    <property type="match status" value="1"/>
</dbReference>
<dbReference type="EC" id="2.3.1.222" evidence="3 10"/>
<dbReference type="InterPro" id="IPR008300">
    <property type="entry name" value="PTAC"/>
</dbReference>
<comment type="function">
    <text evidence="10">Involved in 1,2-propanediol (1,2-PD) degradation by catalyzing the conversion of propanoyl-CoA to propanoyl-phosphate.</text>
</comment>
<dbReference type="UniPathway" id="UPA00621"/>
<evidence type="ECO:0000256" key="5">
    <source>
        <dbReference type="ARBA" id="ARBA00022679"/>
    </source>
</evidence>
<evidence type="ECO:0000256" key="3">
    <source>
        <dbReference type="ARBA" id="ARBA00012206"/>
    </source>
</evidence>
<comment type="similarity">
    <text evidence="2 10">Belongs to the PduL family.</text>
</comment>
<comment type="pathway">
    <text evidence="10">Polyol metabolism; 1,2-propanediol degradation.</text>
</comment>
<evidence type="ECO:0000256" key="7">
    <source>
        <dbReference type="ARBA" id="ARBA00022833"/>
    </source>
</evidence>
<dbReference type="NCBIfam" id="NF011652">
    <property type="entry name" value="PRK15070.1"/>
    <property type="match status" value="1"/>
</dbReference>
<evidence type="ECO:0000256" key="2">
    <source>
        <dbReference type="ARBA" id="ARBA00007342"/>
    </source>
</evidence>
<evidence type="ECO:0000256" key="9">
    <source>
        <dbReference type="ARBA" id="ARBA00047589"/>
    </source>
</evidence>
<dbReference type="OrthoDB" id="9784365at2"/>
<evidence type="ECO:0000313" key="12">
    <source>
        <dbReference type="Proteomes" id="UP000199520"/>
    </source>
</evidence>
<dbReference type="AlphaFoldDB" id="A0A1I4H2G8"/>
<comment type="cofactor">
    <cofactor evidence="1">
        <name>Zn(2+)</name>
        <dbReference type="ChEBI" id="CHEBI:29105"/>
    </cofactor>
</comment>
<dbReference type="PIRSF" id="PIRSF010130">
    <property type="entry name" value="PduL"/>
    <property type="match status" value="1"/>
</dbReference>
<evidence type="ECO:0000256" key="1">
    <source>
        <dbReference type="ARBA" id="ARBA00001947"/>
    </source>
</evidence>
<sequence>MIVEKKILDEVVKQVMQALEKTTSLETRSMDIPVGVSNRHIHLSAEHIEILFGAGHTLTRQKDLKQVGEFAAAETVTMVGPKGVIRGVRVLGPVRKTTQAEISRTDGFSLGVVPPLRDSGDIEQSASITIVGTQGSVTLSEGLICATRHIHMHTDDARHFGVSDGERVWVETSGTRSTILKNVLVRVKPDFRLEFHIDTDEANATGLKSGDVVTIARCQEV</sequence>
<dbReference type="GO" id="GO:0016747">
    <property type="term" value="F:acyltransferase activity, transferring groups other than amino-acyl groups"/>
    <property type="evidence" value="ECO:0007669"/>
    <property type="project" value="InterPro"/>
</dbReference>
<dbReference type="STRING" id="1123291.SAMN04490355_1002139"/>
<evidence type="ECO:0000256" key="10">
    <source>
        <dbReference type="PIRNR" id="PIRNR010130"/>
    </source>
</evidence>
<gene>
    <name evidence="11" type="ORF">SAMN04490355_1002139</name>
</gene>